<comment type="caution">
    <text evidence="1">The sequence shown here is derived from an EMBL/GenBank/DDBJ whole genome shotgun (WGS) entry which is preliminary data.</text>
</comment>
<name>A0A6G0NWN0_9STRA</name>
<dbReference type="SUPFAM" id="SSF52540">
    <property type="entry name" value="P-loop containing nucleoside triphosphate hydrolases"/>
    <property type="match status" value="1"/>
</dbReference>
<accession>A0A6G0NWN0</accession>
<dbReference type="AlphaFoldDB" id="A0A6G0NWN0"/>
<sequence>MRVRRARCGCIYCDRRVCHLIADVQFVTVFNGNRWPCRRNLGRQLVVLWTLAGCTPGRRLLRRRPAAFIHHAKAQHAHPNWFRAFLEDQFNAFGSSIVVRCAVIAGGVDMLKQSLALQLRPHIIVATPSRFRDHLLRVNPPNISPTSSGTYSAELHLRQAADQAADALVSAMMTPTLDRLEQTALSDDAFLSNATPSVRTADPCRNLPGCHLTK</sequence>
<evidence type="ECO:0000313" key="2">
    <source>
        <dbReference type="Proteomes" id="UP000476176"/>
    </source>
</evidence>
<evidence type="ECO:0008006" key="3">
    <source>
        <dbReference type="Google" id="ProtNLM"/>
    </source>
</evidence>
<reference evidence="1 2" key="1">
    <citation type="submission" date="2018-09" db="EMBL/GenBank/DDBJ databases">
        <title>Genomic investigation of the strawberry pathogen Phytophthora fragariae indicates pathogenicity is determined by transcriptional variation in three key races.</title>
        <authorList>
            <person name="Adams T.M."/>
            <person name="Armitage A.D."/>
            <person name="Sobczyk M.K."/>
            <person name="Bates H.J."/>
            <person name="Dunwell J.M."/>
            <person name="Nellist C.F."/>
            <person name="Harrison R.J."/>
        </authorList>
    </citation>
    <scope>NUCLEOTIDE SEQUENCE [LARGE SCALE GENOMIC DNA]</scope>
    <source>
        <strain evidence="1 2">BC-23</strain>
    </source>
</reference>
<gene>
    <name evidence="1" type="ORF">PF004_g11964</name>
</gene>
<dbReference type="Proteomes" id="UP000476176">
    <property type="component" value="Unassembled WGS sequence"/>
</dbReference>
<proteinExistence type="predicted"/>
<evidence type="ECO:0000313" key="1">
    <source>
        <dbReference type="EMBL" id="KAE9225343.1"/>
    </source>
</evidence>
<dbReference type="Gene3D" id="3.40.50.300">
    <property type="entry name" value="P-loop containing nucleotide triphosphate hydrolases"/>
    <property type="match status" value="1"/>
</dbReference>
<organism evidence="1 2">
    <name type="scientific">Phytophthora fragariae</name>
    <dbReference type="NCBI Taxonomy" id="53985"/>
    <lineage>
        <taxon>Eukaryota</taxon>
        <taxon>Sar</taxon>
        <taxon>Stramenopiles</taxon>
        <taxon>Oomycota</taxon>
        <taxon>Peronosporomycetes</taxon>
        <taxon>Peronosporales</taxon>
        <taxon>Peronosporaceae</taxon>
        <taxon>Phytophthora</taxon>
    </lineage>
</organism>
<dbReference type="InterPro" id="IPR027417">
    <property type="entry name" value="P-loop_NTPase"/>
</dbReference>
<protein>
    <recommendedName>
        <fullName evidence="3">DEAD/DEAH box helicase domain-containing protein</fullName>
    </recommendedName>
</protein>
<dbReference type="EMBL" id="QXGC01000669">
    <property type="protein sequence ID" value="KAE9225343.1"/>
    <property type="molecule type" value="Genomic_DNA"/>
</dbReference>